<proteinExistence type="predicted"/>
<name>A0A1I4FIY0_9HYPH</name>
<dbReference type="OrthoDB" id="9133362at2"/>
<dbReference type="AlphaFoldDB" id="A0A1I4FIY0"/>
<sequence>MPPDSPHDASGGATLPLHALLGRFESIGDNCEFGLVQRYGGIEPLGLMRFSASRIDHLLHALDSDFALYGQGDDLFVYPHVTNYLFCRSRRYDFEYNTGHLAGSDDPAAVLKREARKVGYLKRRLLEDLRLGEKILVRKAGPQEGPAEAAALLRALRRHGPAELLIVRAAEGPASVRRHEGGWLEGTVTRFAPYDLAAAVHLPPWLDLCRRTENLVQGRPDTLPPPPRNLLPSRLRLSSGWPRRHRPEAGADQTVFGPLIDLQPLDRKAVHTLTCWVWIPRSYRGEGIAAAIGDRRIRWREADLGLRERWQKIHVSATLPEEHRKLRIGLASRGRDAGPFRSAGWFLAESPEPAAAERPPRAARLLRRG</sequence>
<keyword evidence="2" id="KW-1185">Reference proteome</keyword>
<gene>
    <name evidence="1" type="ORF">SAMN04488125_11046</name>
</gene>
<dbReference type="EMBL" id="FOSV01000010">
    <property type="protein sequence ID" value="SFL17423.1"/>
    <property type="molecule type" value="Genomic_DNA"/>
</dbReference>
<protein>
    <submittedName>
        <fullName evidence="1">Uncharacterized protein</fullName>
    </submittedName>
</protein>
<reference evidence="2" key="1">
    <citation type="submission" date="2016-10" db="EMBL/GenBank/DDBJ databases">
        <authorList>
            <person name="Varghese N."/>
            <person name="Submissions S."/>
        </authorList>
    </citation>
    <scope>NUCLEOTIDE SEQUENCE [LARGE SCALE GENOMIC DNA]</scope>
    <source>
        <strain evidence="2">CGMCC 1.6474</strain>
    </source>
</reference>
<accession>A0A1I4FIY0</accession>
<evidence type="ECO:0000313" key="1">
    <source>
        <dbReference type="EMBL" id="SFL17423.1"/>
    </source>
</evidence>
<dbReference type="STRING" id="414703.SAMN04488125_11046"/>
<evidence type="ECO:0000313" key="2">
    <source>
        <dbReference type="Proteomes" id="UP000198804"/>
    </source>
</evidence>
<dbReference type="Proteomes" id="UP000198804">
    <property type="component" value="Unassembled WGS sequence"/>
</dbReference>
<organism evidence="1 2">
    <name type="scientific">Methylorubrum salsuginis</name>
    <dbReference type="NCBI Taxonomy" id="414703"/>
    <lineage>
        <taxon>Bacteria</taxon>
        <taxon>Pseudomonadati</taxon>
        <taxon>Pseudomonadota</taxon>
        <taxon>Alphaproteobacteria</taxon>
        <taxon>Hyphomicrobiales</taxon>
        <taxon>Methylobacteriaceae</taxon>
        <taxon>Methylorubrum</taxon>
    </lineage>
</organism>
<dbReference type="RefSeq" id="WP_091946730.1">
    <property type="nucleotide sequence ID" value="NZ_FOSV01000010.1"/>
</dbReference>